<dbReference type="Proteomes" id="UP000177697">
    <property type="component" value="Unassembled WGS sequence"/>
</dbReference>
<dbReference type="AlphaFoldDB" id="A0A1G2V2F9"/>
<dbReference type="EMBL" id="MHWW01000005">
    <property type="protein sequence ID" value="OHB15815.1"/>
    <property type="molecule type" value="Genomic_DNA"/>
</dbReference>
<gene>
    <name evidence="1" type="ORF">A2431_00965</name>
</gene>
<name>A0A1G2V2F9_9BACT</name>
<evidence type="ECO:0000313" key="2">
    <source>
        <dbReference type="Proteomes" id="UP000177697"/>
    </source>
</evidence>
<comment type="caution">
    <text evidence="1">The sequence shown here is derived from an EMBL/GenBank/DDBJ whole genome shotgun (WGS) entry which is preliminary data.</text>
</comment>
<sequence length="73" mass="8791">MNNKLFPVTPEQRKELEEARIEWRKKTAKLRESIRRSERITAKDLAIVINARADDSFWSPTQRPKRKSQKKRK</sequence>
<organism evidence="1 2">
    <name type="scientific">Candidatus Zambryskibacteria bacterium RIFOXYC1_FULL_39_10</name>
    <dbReference type="NCBI Taxonomy" id="1802779"/>
    <lineage>
        <taxon>Bacteria</taxon>
        <taxon>Candidatus Zambryskiibacteriota</taxon>
    </lineage>
</organism>
<proteinExistence type="predicted"/>
<accession>A0A1G2V2F9</accession>
<protein>
    <submittedName>
        <fullName evidence="1">Uncharacterized protein</fullName>
    </submittedName>
</protein>
<evidence type="ECO:0000313" key="1">
    <source>
        <dbReference type="EMBL" id="OHB15815.1"/>
    </source>
</evidence>
<reference evidence="1 2" key="1">
    <citation type="journal article" date="2016" name="Nat. Commun.">
        <title>Thousands of microbial genomes shed light on interconnected biogeochemical processes in an aquifer system.</title>
        <authorList>
            <person name="Anantharaman K."/>
            <person name="Brown C.T."/>
            <person name="Hug L.A."/>
            <person name="Sharon I."/>
            <person name="Castelle C.J."/>
            <person name="Probst A.J."/>
            <person name="Thomas B.C."/>
            <person name="Singh A."/>
            <person name="Wilkins M.J."/>
            <person name="Karaoz U."/>
            <person name="Brodie E.L."/>
            <person name="Williams K.H."/>
            <person name="Hubbard S.S."/>
            <person name="Banfield J.F."/>
        </authorList>
    </citation>
    <scope>NUCLEOTIDE SEQUENCE [LARGE SCALE GENOMIC DNA]</scope>
</reference>